<dbReference type="PATRIC" id="fig|46224.3.peg.2371"/>
<organism evidence="1 2">
    <name type="scientific">Heyndrickxia sporothermodurans</name>
    <dbReference type="NCBI Taxonomy" id="46224"/>
    <lineage>
        <taxon>Bacteria</taxon>
        <taxon>Bacillati</taxon>
        <taxon>Bacillota</taxon>
        <taxon>Bacilli</taxon>
        <taxon>Bacillales</taxon>
        <taxon>Bacillaceae</taxon>
        <taxon>Heyndrickxia</taxon>
    </lineage>
</organism>
<comment type="caution">
    <text evidence="1">The sequence shown here is derived from an EMBL/GenBank/DDBJ whole genome shotgun (WGS) entry which is preliminary data.</text>
</comment>
<evidence type="ECO:0000313" key="1">
    <source>
        <dbReference type="EMBL" id="KYD08524.1"/>
    </source>
</evidence>
<dbReference type="AlphaFoldDB" id="A0A150L8A1"/>
<keyword evidence="2" id="KW-1185">Reference proteome</keyword>
<gene>
    <name evidence="1" type="ORF">B4102_2801</name>
</gene>
<dbReference type="Proteomes" id="UP000075666">
    <property type="component" value="Unassembled WGS sequence"/>
</dbReference>
<reference evidence="1 2" key="1">
    <citation type="submission" date="2016-01" db="EMBL/GenBank/DDBJ databases">
        <title>Genome Sequences of Twelve Sporeforming Bacillus Species Isolated from Foods.</title>
        <authorList>
            <person name="Berendsen E.M."/>
            <person name="Wells-Bennik M.H."/>
            <person name="Krawcyk A.O."/>
            <person name="De Jong A."/>
            <person name="Holsappel S."/>
            <person name="Eijlander R.T."/>
            <person name="Kuipers O.P."/>
        </authorList>
    </citation>
    <scope>NUCLEOTIDE SEQUENCE [LARGE SCALE GENOMIC DNA]</scope>
    <source>
        <strain evidence="1 2">B4102</strain>
    </source>
</reference>
<sequence length="47" mass="5432">MILGIMSFSIVQVGIRPFLPKIKNKYSQKPIYEYDAREVLNKGGMTR</sequence>
<dbReference type="STRING" id="46224.B4102_2801"/>
<protein>
    <submittedName>
        <fullName evidence="1">Uncharacterized protein</fullName>
    </submittedName>
</protein>
<proteinExistence type="predicted"/>
<accession>A0A150L8A1</accession>
<name>A0A150L8A1_9BACI</name>
<evidence type="ECO:0000313" key="2">
    <source>
        <dbReference type="Proteomes" id="UP000075666"/>
    </source>
</evidence>
<dbReference type="EMBL" id="LQYN01000031">
    <property type="protein sequence ID" value="KYD08524.1"/>
    <property type="molecule type" value="Genomic_DNA"/>
</dbReference>